<dbReference type="GO" id="GO:0005524">
    <property type="term" value="F:ATP binding"/>
    <property type="evidence" value="ECO:0007669"/>
    <property type="project" value="UniProtKB-KW"/>
</dbReference>
<dbReference type="EMBL" id="UINC01000216">
    <property type="protein sequence ID" value="SUZ51278.1"/>
    <property type="molecule type" value="Genomic_DNA"/>
</dbReference>
<dbReference type="Gene3D" id="3.40.50.300">
    <property type="entry name" value="P-loop containing nucleotide triphosphate hydrolases"/>
    <property type="match status" value="4"/>
</dbReference>
<dbReference type="GO" id="GO:0005829">
    <property type="term" value="C:cytosol"/>
    <property type="evidence" value="ECO:0007669"/>
    <property type="project" value="TreeGrafter"/>
</dbReference>
<dbReference type="PROSITE" id="PS51217">
    <property type="entry name" value="UVRD_HELICASE_CTER"/>
    <property type="match status" value="1"/>
</dbReference>
<comment type="catalytic activity">
    <reaction evidence="8">
        <text>ATP + H2O = ADP + phosphate + H(+)</text>
        <dbReference type="Rhea" id="RHEA:13065"/>
        <dbReference type="ChEBI" id="CHEBI:15377"/>
        <dbReference type="ChEBI" id="CHEBI:15378"/>
        <dbReference type="ChEBI" id="CHEBI:30616"/>
        <dbReference type="ChEBI" id="CHEBI:43474"/>
        <dbReference type="ChEBI" id="CHEBI:456216"/>
        <dbReference type="EC" id="5.6.2.4"/>
    </reaction>
</comment>
<feature type="domain" description="UvrD-like helicase C-terminal" evidence="10">
    <location>
        <begin position="483"/>
        <end position="733"/>
    </location>
</feature>
<evidence type="ECO:0000256" key="7">
    <source>
        <dbReference type="ARBA" id="ARBA00034808"/>
    </source>
</evidence>
<reference evidence="11" key="1">
    <citation type="submission" date="2018-05" db="EMBL/GenBank/DDBJ databases">
        <authorList>
            <person name="Lanie J.A."/>
            <person name="Ng W.-L."/>
            <person name="Kazmierczak K.M."/>
            <person name="Andrzejewski T.M."/>
            <person name="Davidsen T.M."/>
            <person name="Wayne K.J."/>
            <person name="Tettelin H."/>
            <person name="Glass J.I."/>
            <person name="Rusch D."/>
            <person name="Podicherti R."/>
            <person name="Tsui H.-C.T."/>
            <person name="Winkler M.E."/>
        </authorList>
    </citation>
    <scope>NUCLEOTIDE SEQUENCE</scope>
</reference>
<evidence type="ECO:0000256" key="3">
    <source>
        <dbReference type="ARBA" id="ARBA00022806"/>
    </source>
</evidence>
<dbReference type="GO" id="GO:0016787">
    <property type="term" value="F:hydrolase activity"/>
    <property type="evidence" value="ECO:0007669"/>
    <property type="project" value="UniProtKB-KW"/>
</dbReference>
<evidence type="ECO:0000256" key="8">
    <source>
        <dbReference type="ARBA" id="ARBA00048988"/>
    </source>
</evidence>
<dbReference type="InterPro" id="IPR000212">
    <property type="entry name" value="DNA_helicase_UvrD/REP"/>
</dbReference>
<comment type="catalytic activity">
    <reaction evidence="6">
        <text>Couples ATP hydrolysis with the unwinding of duplex DNA by translocating in the 3'-5' direction.</text>
        <dbReference type="EC" id="5.6.2.4"/>
    </reaction>
</comment>
<protein>
    <recommendedName>
        <fullName evidence="7">DNA 3'-5' helicase</fullName>
        <ecNumber evidence="7">5.6.2.4</ecNumber>
    </recommendedName>
</protein>
<evidence type="ECO:0000256" key="6">
    <source>
        <dbReference type="ARBA" id="ARBA00034617"/>
    </source>
</evidence>
<dbReference type="GO" id="GO:0003677">
    <property type="term" value="F:DNA binding"/>
    <property type="evidence" value="ECO:0007669"/>
    <property type="project" value="InterPro"/>
</dbReference>
<organism evidence="11">
    <name type="scientific">marine metagenome</name>
    <dbReference type="NCBI Taxonomy" id="408172"/>
    <lineage>
        <taxon>unclassified sequences</taxon>
        <taxon>metagenomes</taxon>
        <taxon>ecological metagenomes</taxon>
    </lineage>
</organism>
<keyword evidence="1" id="KW-0547">Nucleotide-binding</keyword>
<dbReference type="GO" id="GO:0043138">
    <property type="term" value="F:3'-5' DNA helicase activity"/>
    <property type="evidence" value="ECO:0007669"/>
    <property type="project" value="UniProtKB-EC"/>
</dbReference>
<evidence type="ECO:0000313" key="11">
    <source>
        <dbReference type="EMBL" id="SUZ51278.1"/>
    </source>
</evidence>
<keyword evidence="4" id="KW-0067">ATP-binding</keyword>
<gene>
    <name evidence="11" type="ORF">METZ01_LOCUS4132</name>
</gene>
<accession>A0A381NC03</accession>
<dbReference type="GO" id="GO:0000725">
    <property type="term" value="P:recombinational repair"/>
    <property type="evidence" value="ECO:0007669"/>
    <property type="project" value="TreeGrafter"/>
</dbReference>
<evidence type="ECO:0000256" key="4">
    <source>
        <dbReference type="ARBA" id="ARBA00022840"/>
    </source>
</evidence>
<feature type="non-terminal residue" evidence="11">
    <location>
        <position position="858"/>
    </location>
</feature>
<dbReference type="PANTHER" id="PTHR11070:SF67">
    <property type="entry name" value="DNA 3'-5' HELICASE"/>
    <property type="match status" value="1"/>
</dbReference>
<keyword evidence="3" id="KW-0347">Helicase</keyword>
<evidence type="ECO:0000256" key="5">
    <source>
        <dbReference type="ARBA" id="ARBA00023235"/>
    </source>
</evidence>
<feature type="non-terminal residue" evidence="11">
    <location>
        <position position="1"/>
    </location>
</feature>
<dbReference type="InterPro" id="IPR014016">
    <property type="entry name" value="UvrD-like_ATP-bd"/>
</dbReference>
<dbReference type="SUPFAM" id="SSF52540">
    <property type="entry name" value="P-loop containing nucleoside triphosphate hydrolases"/>
    <property type="match status" value="1"/>
</dbReference>
<dbReference type="EC" id="5.6.2.4" evidence="7"/>
<evidence type="ECO:0000256" key="2">
    <source>
        <dbReference type="ARBA" id="ARBA00022801"/>
    </source>
</evidence>
<dbReference type="Pfam" id="PF13361">
    <property type="entry name" value="UvrD_C"/>
    <property type="match status" value="2"/>
</dbReference>
<feature type="domain" description="UvrD-like helicase ATP-binding" evidence="9">
    <location>
        <begin position="1"/>
        <end position="462"/>
    </location>
</feature>
<evidence type="ECO:0000256" key="1">
    <source>
        <dbReference type="ARBA" id="ARBA00022741"/>
    </source>
</evidence>
<dbReference type="InterPro" id="IPR027417">
    <property type="entry name" value="P-loop_NTPase"/>
</dbReference>
<proteinExistence type="predicted"/>
<keyword evidence="2" id="KW-0378">Hydrolase</keyword>
<dbReference type="AlphaFoldDB" id="A0A381NC03"/>
<dbReference type="Pfam" id="PF00580">
    <property type="entry name" value="UvrD-helicase"/>
    <property type="match status" value="1"/>
</dbReference>
<dbReference type="PROSITE" id="PS51198">
    <property type="entry name" value="UVRD_HELICASE_ATP_BIND"/>
    <property type="match status" value="1"/>
</dbReference>
<dbReference type="InterPro" id="IPR014017">
    <property type="entry name" value="DNA_helicase_UvrD-like_C"/>
</dbReference>
<dbReference type="PANTHER" id="PTHR11070">
    <property type="entry name" value="UVRD / RECB / PCRA DNA HELICASE FAMILY MEMBER"/>
    <property type="match status" value="1"/>
</dbReference>
<evidence type="ECO:0000259" key="9">
    <source>
        <dbReference type="PROSITE" id="PS51198"/>
    </source>
</evidence>
<keyword evidence="5" id="KW-0413">Isomerase</keyword>
<sequence>VRKKPFIIYKSSAGSGKTYTLSKNYIRLALKNPGYFKRILAVTFTNKAAEQMKSRILEMVHAISMGEEKELIIEFSKFYKVSLEEVMSRAKKLESNILHNYSYFSITTIDTFFYSIIQAFIRDLKFRGVYKIEIDQKLVINEVVENFLSSIKKGSDLSRWLIEFSREKLREEKDFMIVQELKNMTKNLFEENYKKVSRDLVNRDYKDHVKKLRSHIYKTRKKFQKDVSNRSELLYNDIISSGFVIEDFKFKKTGIAGFIYNSSRGIIKEPGVRVLQCIDSLDAWRKKTFDRKDELDILIKTKLLGSLEEILSLYQSDYKYYSTACELSSYVYSFGILGELSKKIIEYRDVNEVILISDLSELLNEIIKDENIPFVFEKVGNTFNNFLIDEFQDTSNFQWENFKPLIRESLSSGDENLIVGDIKQSIYRWRGSDSSIMEHNVELEMNRDELSVNHLKNNWRSGEVIVNFNNTLFSTISDSFSDEKIGEYVGQVFNRNLFQEIIPEKKNIGYVEIQFSKQERFLSQSAIDFTVGNIKKIQDAGYSAGDIGIIVRDKNEARVIAEELIRKSLEENEYNFNHVSADALDIKSAPVVRFFISVFNYFLNKKDRLALSEIVHFYVSRVLKKCEIDHFAFSNENKLTLLPKEFKENRNIISRLPIYELSETIIRIFKLNTLINQIPYLQSFQDLIFDFKRNNNGDIITFLRWWRDNNSKKLQLTEQKNAIRLITIHKSKGLEFNHVIIPFCDWNLDDNSKGFKEKILWLNLKKFHPDFDFPYPIKYKSKHPKSIFSDVYDLEKKKAYVDNINLLYVAFTRPKIGFFVHAKKSGDNIKNVSDLLYTNLSKKINDKGDYDIYMDGSL</sequence>
<evidence type="ECO:0000259" key="10">
    <source>
        <dbReference type="PROSITE" id="PS51217"/>
    </source>
</evidence>
<name>A0A381NC03_9ZZZZ</name>